<accession>A0A1F7I3A7</accession>
<keyword evidence="1" id="KW-0472">Membrane</keyword>
<name>A0A1F7I3A7_9BACT</name>
<feature type="transmembrane region" description="Helical" evidence="1">
    <location>
        <begin position="12"/>
        <end position="34"/>
    </location>
</feature>
<evidence type="ECO:0000313" key="2">
    <source>
        <dbReference type="EMBL" id="OGK37828.1"/>
    </source>
</evidence>
<protein>
    <submittedName>
        <fullName evidence="2">Uncharacterized protein</fullName>
    </submittedName>
</protein>
<sequence length="83" mass="9910">MSVKKVNLIIKSILRLAIFYYLLGILVMVFFWVVTNPRCTEFCTPQGCQPCPRVPEVLILRFKDIKFWLYLPLWPVIFFVRNN</sequence>
<dbReference type="AlphaFoldDB" id="A0A1F7I3A7"/>
<comment type="caution">
    <text evidence="2">The sequence shown here is derived from an EMBL/GenBank/DDBJ whole genome shotgun (WGS) entry which is preliminary data.</text>
</comment>
<organism evidence="2 3">
    <name type="scientific">Candidatus Roizmanbacteria bacterium RIFCSPHIGHO2_12_FULL_41_11</name>
    <dbReference type="NCBI Taxonomy" id="1802052"/>
    <lineage>
        <taxon>Bacteria</taxon>
        <taxon>Candidatus Roizmaniibacteriota</taxon>
    </lineage>
</organism>
<dbReference type="EMBL" id="MGAC01000030">
    <property type="protein sequence ID" value="OGK37828.1"/>
    <property type="molecule type" value="Genomic_DNA"/>
</dbReference>
<keyword evidence="1" id="KW-1133">Transmembrane helix</keyword>
<evidence type="ECO:0000256" key="1">
    <source>
        <dbReference type="SAM" id="Phobius"/>
    </source>
</evidence>
<evidence type="ECO:0000313" key="3">
    <source>
        <dbReference type="Proteomes" id="UP000176803"/>
    </source>
</evidence>
<keyword evidence="1" id="KW-0812">Transmembrane</keyword>
<proteinExistence type="predicted"/>
<reference evidence="2 3" key="1">
    <citation type="journal article" date="2016" name="Nat. Commun.">
        <title>Thousands of microbial genomes shed light on interconnected biogeochemical processes in an aquifer system.</title>
        <authorList>
            <person name="Anantharaman K."/>
            <person name="Brown C.T."/>
            <person name="Hug L.A."/>
            <person name="Sharon I."/>
            <person name="Castelle C.J."/>
            <person name="Probst A.J."/>
            <person name="Thomas B.C."/>
            <person name="Singh A."/>
            <person name="Wilkins M.J."/>
            <person name="Karaoz U."/>
            <person name="Brodie E.L."/>
            <person name="Williams K.H."/>
            <person name="Hubbard S.S."/>
            <person name="Banfield J.F."/>
        </authorList>
    </citation>
    <scope>NUCLEOTIDE SEQUENCE [LARGE SCALE GENOMIC DNA]</scope>
</reference>
<gene>
    <name evidence="2" type="ORF">A3F03_04800</name>
</gene>
<dbReference type="Proteomes" id="UP000176803">
    <property type="component" value="Unassembled WGS sequence"/>
</dbReference>